<name>A0A317MQ55_9GAMM</name>
<dbReference type="EMBL" id="QGTJ01000017">
    <property type="protein sequence ID" value="PWV58441.1"/>
    <property type="molecule type" value="Genomic_DNA"/>
</dbReference>
<feature type="non-terminal residue" evidence="1">
    <location>
        <position position="1"/>
    </location>
</feature>
<organism evidence="1 2">
    <name type="scientific">Plasticicumulans acidivorans</name>
    <dbReference type="NCBI Taxonomy" id="886464"/>
    <lineage>
        <taxon>Bacteria</taxon>
        <taxon>Pseudomonadati</taxon>
        <taxon>Pseudomonadota</taxon>
        <taxon>Gammaproteobacteria</taxon>
        <taxon>Candidatus Competibacteraceae</taxon>
        <taxon>Plasticicumulans</taxon>
    </lineage>
</organism>
<dbReference type="Gene3D" id="3.40.50.720">
    <property type="entry name" value="NAD(P)-binding Rossmann-like Domain"/>
    <property type="match status" value="1"/>
</dbReference>
<protein>
    <submittedName>
        <fullName evidence="1">GDP-mannose 4,6 dehydratase</fullName>
    </submittedName>
</protein>
<accession>A0A317MQ55</accession>
<evidence type="ECO:0000313" key="1">
    <source>
        <dbReference type="EMBL" id="PWV58441.1"/>
    </source>
</evidence>
<comment type="caution">
    <text evidence="1">The sequence shown here is derived from an EMBL/GenBank/DDBJ whole genome shotgun (WGS) entry which is preliminary data.</text>
</comment>
<reference evidence="1 2" key="1">
    <citation type="submission" date="2018-05" db="EMBL/GenBank/DDBJ databases">
        <title>Genomic Encyclopedia of Type Strains, Phase IV (KMG-IV): sequencing the most valuable type-strain genomes for metagenomic binning, comparative biology and taxonomic classification.</title>
        <authorList>
            <person name="Goeker M."/>
        </authorList>
    </citation>
    <scope>NUCLEOTIDE SEQUENCE [LARGE SCALE GENOMIC DNA]</scope>
    <source>
        <strain evidence="1 2">DSM 23606</strain>
    </source>
</reference>
<proteinExistence type="predicted"/>
<sequence length="58" mass="6969">RPQSAPHERLISFVTDRPGHDWRYAIDARKMRERLSWGPQETFDTGIVKTVDWYLILR</sequence>
<dbReference type="AlphaFoldDB" id="A0A317MQ55"/>
<keyword evidence="2" id="KW-1185">Reference proteome</keyword>
<dbReference type="Proteomes" id="UP000246569">
    <property type="component" value="Unassembled WGS sequence"/>
</dbReference>
<dbReference type="Gene3D" id="3.90.25.10">
    <property type="entry name" value="UDP-galactose 4-epimerase, domain 1"/>
    <property type="match status" value="1"/>
</dbReference>
<dbReference type="InterPro" id="IPR036291">
    <property type="entry name" value="NAD(P)-bd_dom_sf"/>
</dbReference>
<gene>
    <name evidence="1" type="ORF">C7443_1171</name>
</gene>
<dbReference type="SUPFAM" id="SSF51735">
    <property type="entry name" value="NAD(P)-binding Rossmann-fold domains"/>
    <property type="match status" value="1"/>
</dbReference>
<evidence type="ECO:0000313" key="2">
    <source>
        <dbReference type="Proteomes" id="UP000246569"/>
    </source>
</evidence>